<feature type="transmembrane region" description="Helical" evidence="8">
    <location>
        <begin position="260"/>
        <end position="282"/>
    </location>
</feature>
<feature type="transmembrane region" description="Helical" evidence="8">
    <location>
        <begin position="188"/>
        <end position="210"/>
    </location>
</feature>
<keyword evidence="4 8" id="KW-0812">Transmembrane</keyword>
<feature type="transmembrane region" description="Helical" evidence="8">
    <location>
        <begin position="92"/>
        <end position="112"/>
    </location>
</feature>
<evidence type="ECO:0000256" key="4">
    <source>
        <dbReference type="ARBA" id="ARBA00022692"/>
    </source>
</evidence>
<evidence type="ECO:0000256" key="2">
    <source>
        <dbReference type="ARBA" id="ARBA00007863"/>
    </source>
</evidence>
<name>A0A0R3VXQ9_TAEAS</name>
<dbReference type="SUPFAM" id="SSF103481">
    <property type="entry name" value="Multidrug resistance efflux transporter EmrE"/>
    <property type="match status" value="1"/>
</dbReference>
<comment type="subcellular location">
    <subcellularLocation>
        <location evidence="1">Membrane</location>
        <topology evidence="1">Multi-pass membrane protein</topology>
    </subcellularLocation>
</comment>
<feature type="transmembrane region" description="Helical" evidence="8">
    <location>
        <begin position="230"/>
        <end position="248"/>
    </location>
</feature>
<sequence>LVAQVDQLPADGDVSLSRIDPQGGDLDSLSSFSDGSISASAPTVRSRILHHSRRLAVPVALGQFLSALIAVTGIASNYLVRFGVSLPLTQNLPHYLLLAIAYGIFSWHRLFFGPTESTLTRSQNVWYFLRSRGWQYFIAGTIDMHANWAIVSAYSYTNLTSVQLLDCLTIPTAMILSRFCLKTRYKCVHIIGVITCLAGAGAMVAADYLATKTVNTDADTIAASATPQTSSVMLGDFLVIAGAVGYGASNVYQEHLVREFGVVDYLSFSALAGILWTAIYCICLEYKKVASELIHPSANPNLAASLGCLAGYAAAMFLLYSVLPFALSKTNSVLVNLSLLTADLYALLIGIYLFGNTFHPLYLASFGVIMLGLCLFASRDPTPRGTIEAPLSEDGA</sequence>
<evidence type="ECO:0000313" key="9">
    <source>
        <dbReference type="WBParaSite" id="TASK_0000220301-mRNA-1"/>
    </source>
</evidence>
<keyword evidence="5 8" id="KW-1133">Transmembrane helix</keyword>
<evidence type="ECO:0000256" key="7">
    <source>
        <dbReference type="ARBA" id="ARBA00037727"/>
    </source>
</evidence>
<feature type="transmembrane region" description="Helical" evidence="8">
    <location>
        <begin position="333"/>
        <end position="355"/>
    </location>
</feature>
<evidence type="ECO:0000256" key="8">
    <source>
        <dbReference type="SAM" id="Phobius"/>
    </source>
</evidence>
<dbReference type="InterPro" id="IPR037185">
    <property type="entry name" value="EmrE-like"/>
</dbReference>
<dbReference type="AlphaFoldDB" id="A0A0R3VXQ9"/>
<feature type="transmembrane region" description="Helical" evidence="8">
    <location>
        <begin position="302"/>
        <end position="326"/>
    </location>
</feature>
<protein>
    <submittedName>
        <fullName evidence="9">EamA domain-containing protein</fullName>
    </submittedName>
</protein>
<dbReference type="Pfam" id="PF06027">
    <property type="entry name" value="SLC35F"/>
    <property type="match status" value="1"/>
</dbReference>
<dbReference type="PANTHER" id="PTHR14233:SF4">
    <property type="entry name" value="SOLUTE CARRIER FAMILY 35 MEMBER F2"/>
    <property type="match status" value="1"/>
</dbReference>
<evidence type="ECO:0000256" key="6">
    <source>
        <dbReference type="ARBA" id="ARBA00023136"/>
    </source>
</evidence>
<dbReference type="GO" id="GO:0016020">
    <property type="term" value="C:membrane"/>
    <property type="evidence" value="ECO:0007669"/>
    <property type="project" value="UniProtKB-SubCell"/>
</dbReference>
<dbReference type="STRING" id="60517.A0A0R3VXQ9"/>
<dbReference type="GO" id="GO:0022857">
    <property type="term" value="F:transmembrane transporter activity"/>
    <property type="evidence" value="ECO:0007669"/>
    <property type="project" value="InterPro"/>
</dbReference>
<reference evidence="9" key="1">
    <citation type="submission" date="2017-02" db="UniProtKB">
        <authorList>
            <consortium name="WormBaseParasite"/>
        </authorList>
    </citation>
    <scope>IDENTIFICATION</scope>
</reference>
<evidence type="ECO:0000256" key="5">
    <source>
        <dbReference type="ARBA" id="ARBA00022989"/>
    </source>
</evidence>
<feature type="transmembrane region" description="Helical" evidence="8">
    <location>
        <begin position="55"/>
        <end position="80"/>
    </location>
</feature>
<evidence type="ECO:0000256" key="1">
    <source>
        <dbReference type="ARBA" id="ARBA00004141"/>
    </source>
</evidence>
<dbReference type="PANTHER" id="PTHR14233">
    <property type="entry name" value="DUF914-RELATED"/>
    <property type="match status" value="1"/>
</dbReference>
<evidence type="ECO:0000256" key="3">
    <source>
        <dbReference type="ARBA" id="ARBA00022448"/>
    </source>
</evidence>
<dbReference type="InterPro" id="IPR052221">
    <property type="entry name" value="SLC35F_Transporter"/>
</dbReference>
<accession>A0A0R3VXQ9</accession>
<keyword evidence="3" id="KW-0813">Transport</keyword>
<organism evidence="9">
    <name type="scientific">Taenia asiatica</name>
    <name type="common">Asian tapeworm</name>
    <dbReference type="NCBI Taxonomy" id="60517"/>
    <lineage>
        <taxon>Eukaryota</taxon>
        <taxon>Metazoa</taxon>
        <taxon>Spiralia</taxon>
        <taxon>Lophotrochozoa</taxon>
        <taxon>Platyhelminthes</taxon>
        <taxon>Cestoda</taxon>
        <taxon>Eucestoda</taxon>
        <taxon>Cyclophyllidea</taxon>
        <taxon>Taeniidae</taxon>
        <taxon>Taenia</taxon>
    </lineage>
</organism>
<comment type="similarity">
    <text evidence="2">Belongs to the SLC35F solute transporter family.</text>
</comment>
<comment type="function">
    <text evidence="7">Putative solute transporter.</text>
</comment>
<proteinExistence type="inferred from homology"/>
<keyword evidence="6 8" id="KW-0472">Membrane</keyword>
<dbReference type="WBParaSite" id="TASK_0000220301-mRNA-1">
    <property type="protein sequence ID" value="TASK_0000220301-mRNA-1"/>
    <property type="gene ID" value="TASK_0000220301"/>
</dbReference>
<dbReference type="InterPro" id="IPR009262">
    <property type="entry name" value="SLC35_F1/F2/F6"/>
</dbReference>
<feature type="transmembrane region" description="Helical" evidence="8">
    <location>
        <begin position="361"/>
        <end position="378"/>
    </location>
</feature>